<dbReference type="Pfam" id="PF01844">
    <property type="entry name" value="HNH"/>
    <property type="match status" value="1"/>
</dbReference>
<keyword evidence="1" id="KW-0540">Nuclease</keyword>
<dbReference type="GO" id="GO:0005829">
    <property type="term" value="C:cytosol"/>
    <property type="evidence" value="ECO:0007669"/>
    <property type="project" value="TreeGrafter"/>
</dbReference>
<evidence type="ECO:0000256" key="4">
    <source>
        <dbReference type="ARBA" id="ARBA00040194"/>
    </source>
</evidence>
<evidence type="ECO:0000259" key="5">
    <source>
        <dbReference type="SMART" id="SM00507"/>
    </source>
</evidence>
<evidence type="ECO:0000256" key="3">
    <source>
        <dbReference type="ARBA" id="ARBA00038412"/>
    </source>
</evidence>
<keyword evidence="6" id="KW-0255">Endonuclease</keyword>
<comment type="caution">
    <text evidence="6">The sequence shown here is derived from an EMBL/GenBank/DDBJ whole genome shotgun (WGS) entry which is preliminary data.</text>
</comment>
<evidence type="ECO:0000313" key="6">
    <source>
        <dbReference type="EMBL" id="MDB8003969.1"/>
    </source>
</evidence>
<dbReference type="InterPro" id="IPR002711">
    <property type="entry name" value="HNH"/>
</dbReference>
<keyword evidence="2" id="KW-0378">Hydrolase</keyword>
<organism evidence="6 7">
    <name type="scientific">[Eubacterium] siraeum</name>
    <dbReference type="NCBI Taxonomy" id="39492"/>
    <lineage>
        <taxon>Bacteria</taxon>
        <taxon>Bacillati</taxon>
        <taxon>Bacillota</taxon>
        <taxon>Clostridia</taxon>
        <taxon>Eubacteriales</taxon>
        <taxon>Oscillospiraceae</taxon>
        <taxon>Oscillospiraceae incertae sedis</taxon>
    </lineage>
</organism>
<dbReference type="SMART" id="SM00507">
    <property type="entry name" value="HNHc"/>
    <property type="match status" value="1"/>
</dbReference>
<evidence type="ECO:0000313" key="7">
    <source>
        <dbReference type="Proteomes" id="UP001210809"/>
    </source>
</evidence>
<dbReference type="Proteomes" id="UP001210809">
    <property type="component" value="Unassembled WGS sequence"/>
</dbReference>
<sequence length="115" mass="13433">MPRRPQRPCSYPGCPNRCDGQYCEEHSKLMNRRYNKFVRSADSNKKYGRAWREIRSRYISAHPLCELCLKYGRLTPVEEVHHIVPVSRGGSNDFSNLMSLCKSCHTKLHHNLGDR</sequence>
<dbReference type="CDD" id="cd00085">
    <property type="entry name" value="HNHc"/>
    <property type="match status" value="1"/>
</dbReference>
<dbReference type="InterPro" id="IPR003615">
    <property type="entry name" value="HNH_nuc"/>
</dbReference>
<proteinExistence type="inferred from homology"/>
<feature type="domain" description="HNH nuclease" evidence="5">
    <location>
        <begin position="53"/>
        <end position="106"/>
    </location>
</feature>
<dbReference type="Gene3D" id="1.10.30.50">
    <property type="match status" value="1"/>
</dbReference>
<dbReference type="GO" id="GO:0016787">
    <property type="term" value="F:hydrolase activity"/>
    <property type="evidence" value="ECO:0007669"/>
    <property type="project" value="UniProtKB-KW"/>
</dbReference>
<dbReference type="AlphaFoldDB" id="A0AAW6D014"/>
<dbReference type="GO" id="GO:0003676">
    <property type="term" value="F:nucleic acid binding"/>
    <property type="evidence" value="ECO:0007669"/>
    <property type="project" value="InterPro"/>
</dbReference>
<gene>
    <name evidence="6" type="ORF">PNE09_07795</name>
</gene>
<comment type="similarity">
    <text evidence="3">Belongs to the HNH nuclease family.</text>
</comment>
<dbReference type="PANTHER" id="PTHR41286:SF1">
    <property type="entry name" value="HNH NUCLEASE YAJD-RELATED"/>
    <property type="match status" value="1"/>
</dbReference>
<name>A0AAW6D014_9FIRM</name>
<dbReference type="GO" id="GO:0008270">
    <property type="term" value="F:zinc ion binding"/>
    <property type="evidence" value="ECO:0007669"/>
    <property type="project" value="InterPro"/>
</dbReference>
<protein>
    <recommendedName>
        <fullName evidence="4">Putative HNH nuclease YajD</fullName>
    </recommendedName>
</protein>
<evidence type="ECO:0000256" key="2">
    <source>
        <dbReference type="ARBA" id="ARBA00022801"/>
    </source>
</evidence>
<dbReference type="EMBL" id="JAQLXW010000009">
    <property type="protein sequence ID" value="MDB8003969.1"/>
    <property type="molecule type" value="Genomic_DNA"/>
</dbReference>
<dbReference type="PANTHER" id="PTHR41286">
    <property type="entry name" value="HNH NUCLEASE YAJD-RELATED"/>
    <property type="match status" value="1"/>
</dbReference>
<reference evidence="6" key="1">
    <citation type="submission" date="2023-01" db="EMBL/GenBank/DDBJ databases">
        <title>Human gut microbiome strain richness.</title>
        <authorList>
            <person name="Chen-Liaw A."/>
        </authorList>
    </citation>
    <scope>NUCLEOTIDE SEQUENCE</scope>
    <source>
        <strain evidence="6">1001283st1_G1_1001283B150217_161031</strain>
    </source>
</reference>
<accession>A0AAW6D014</accession>
<evidence type="ECO:0000256" key="1">
    <source>
        <dbReference type="ARBA" id="ARBA00022722"/>
    </source>
</evidence>
<dbReference type="GO" id="GO:0004519">
    <property type="term" value="F:endonuclease activity"/>
    <property type="evidence" value="ECO:0007669"/>
    <property type="project" value="UniProtKB-KW"/>
</dbReference>